<evidence type="ECO:0000313" key="5">
    <source>
        <dbReference type="Proteomes" id="UP001143362"/>
    </source>
</evidence>
<name>A0ABT3TJN7_9GAMM</name>
<dbReference type="PANTHER" id="PTHR43479">
    <property type="entry name" value="ACREF/ENVCD OPERON REPRESSOR-RELATED"/>
    <property type="match status" value="1"/>
</dbReference>
<feature type="domain" description="HTH tetR-type" evidence="3">
    <location>
        <begin position="33"/>
        <end position="93"/>
    </location>
</feature>
<dbReference type="EMBL" id="SHNN01000003">
    <property type="protein sequence ID" value="MCX2982219.1"/>
    <property type="molecule type" value="Genomic_DNA"/>
</dbReference>
<keyword evidence="1 2" id="KW-0238">DNA-binding</keyword>
<dbReference type="Pfam" id="PF00440">
    <property type="entry name" value="TetR_N"/>
    <property type="match status" value="1"/>
</dbReference>
<dbReference type="InterPro" id="IPR036271">
    <property type="entry name" value="Tet_transcr_reg_TetR-rel_C_sf"/>
</dbReference>
<dbReference type="PROSITE" id="PS50977">
    <property type="entry name" value="HTH_TETR_2"/>
    <property type="match status" value="1"/>
</dbReference>
<accession>A0ABT3TJN7</accession>
<reference evidence="4" key="1">
    <citation type="submission" date="2019-02" db="EMBL/GenBank/DDBJ databases">
        <authorList>
            <person name="Li S.-H."/>
        </authorList>
    </citation>
    <scope>NUCLEOTIDE SEQUENCE</scope>
    <source>
        <strain evidence="4">IMCC14734</strain>
    </source>
</reference>
<dbReference type="SUPFAM" id="SSF46689">
    <property type="entry name" value="Homeodomain-like"/>
    <property type="match status" value="1"/>
</dbReference>
<evidence type="ECO:0000256" key="2">
    <source>
        <dbReference type="PROSITE-ProRule" id="PRU00335"/>
    </source>
</evidence>
<sequence length="221" mass="25445">MRSWDATFAGYFVDAIETLAERPETSRREKRKLEIRGRIQDSAYTLFRDQGIQDTSIEQICLAADVARRTFYGYYPNKDALLRELSRERISNTAEGMIEQVMTEHSSTRGRVSAMIDYMAANIRQYSDIDRKLILITPVSADDDNHLRELSASVQDHFRQVFKAGIANGELGQRFSPEILSEMIMGTFNNMMVSWAVDARFPIFEKLEEARDLFDHILAQT</sequence>
<gene>
    <name evidence="4" type="ORF">EYC98_15260</name>
</gene>
<organism evidence="4 5">
    <name type="scientific">Candidatus Litorirhabdus singularis</name>
    <dbReference type="NCBI Taxonomy" id="2518993"/>
    <lineage>
        <taxon>Bacteria</taxon>
        <taxon>Pseudomonadati</taxon>
        <taxon>Pseudomonadota</taxon>
        <taxon>Gammaproteobacteria</taxon>
        <taxon>Cellvibrionales</taxon>
        <taxon>Halieaceae</taxon>
        <taxon>Candidatus Litorirhabdus</taxon>
    </lineage>
</organism>
<protein>
    <submittedName>
        <fullName evidence="4">TetR/AcrR family transcriptional regulator</fullName>
    </submittedName>
</protein>
<keyword evidence="5" id="KW-1185">Reference proteome</keyword>
<proteinExistence type="predicted"/>
<dbReference type="PANTHER" id="PTHR43479:SF11">
    <property type="entry name" value="ACREF_ENVCD OPERON REPRESSOR-RELATED"/>
    <property type="match status" value="1"/>
</dbReference>
<dbReference type="InterPro" id="IPR009057">
    <property type="entry name" value="Homeodomain-like_sf"/>
</dbReference>
<comment type="caution">
    <text evidence="4">The sequence shown here is derived from an EMBL/GenBank/DDBJ whole genome shotgun (WGS) entry which is preliminary data.</text>
</comment>
<evidence type="ECO:0000313" key="4">
    <source>
        <dbReference type="EMBL" id="MCX2982219.1"/>
    </source>
</evidence>
<dbReference type="SUPFAM" id="SSF48498">
    <property type="entry name" value="Tetracyclin repressor-like, C-terminal domain"/>
    <property type="match status" value="1"/>
</dbReference>
<dbReference type="InterPro" id="IPR001647">
    <property type="entry name" value="HTH_TetR"/>
</dbReference>
<evidence type="ECO:0000259" key="3">
    <source>
        <dbReference type="PROSITE" id="PS50977"/>
    </source>
</evidence>
<feature type="DNA-binding region" description="H-T-H motif" evidence="2">
    <location>
        <begin position="56"/>
        <end position="75"/>
    </location>
</feature>
<dbReference type="Gene3D" id="1.10.357.10">
    <property type="entry name" value="Tetracycline Repressor, domain 2"/>
    <property type="match status" value="1"/>
</dbReference>
<dbReference type="Proteomes" id="UP001143362">
    <property type="component" value="Unassembled WGS sequence"/>
</dbReference>
<evidence type="ECO:0000256" key="1">
    <source>
        <dbReference type="ARBA" id="ARBA00023125"/>
    </source>
</evidence>
<dbReference type="InterPro" id="IPR050624">
    <property type="entry name" value="HTH-type_Tx_Regulator"/>
</dbReference>